<evidence type="ECO:0000256" key="9">
    <source>
        <dbReference type="PIRNR" id="PIRNR000774"/>
    </source>
</evidence>
<dbReference type="Pfam" id="PF00309">
    <property type="entry name" value="Sigma54_AID"/>
    <property type="match status" value="1"/>
</dbReference>
<dbReference type="GO" id="GO:0006352">
    <property type="term" value="P:DNA-templated transcription initiation"/>
    <property type="evidence" value="ECO:0007669"/>
    <property type="project" value="InterPro"/>
</dbReference>
<dbReference type="Proteomes" id="UP000245865">
    <property type="component" value="Unassembled WGS sequence"/>
</dbReference>
<dbReference type="NCBIfam" id="TIGR02395">
    <property type="entry name" value="rpoN_sigma"/>
    <property type="match status" value="1"/>
</dbReference>
<dbReference type="GO" id="GO:0003677">
    <property type="term" value="F:DNA binding"/>
    <property type="evidence" value="ECO:0007669"/>
    <property type="project" value="UniProtKB-KW"/>
</dbReference>
<feature type="compositionally biased region" description="Polar residues" evidence="10">
    <location>
        <begin position="130"/>
        <end position="140"/>
    </location>
</feature>
<evidence type="ECO:0000256" key="2">
    <source>
        <dbReference type="ARBA" id="ARBA00022478"/>
    </source>
</evidence>
<gene>
    <name evidence="13" type="primary">rpoN</name>
    <name evidence="13" type="ORF">DKP76_16965</name>
</gene>
<dbReference type="Gene3D" id="1.10.10.1330">
    <property type="entry name" value="RNA polymerase sigma-54 factor, core-binding domain"/>
    <property type="match status" value="1"/>
</dbReference>
<evidence type="ECO:0000256" key="3">
    <source>
        <dbReference type="ARBA" id="ARBA00022679"/>
    </source>
</evidence>
<sequence>MYLGNSLLYILCIFQIQRVKPISIRQTLMRLFLAASDHKLETGIILACSLLGRLSYRCWRTPAIVEADREGGVNMNIIASVQQMPLQTLAVTPQLIQSVQVLQFNSQELSDYVKEQSERNPLIRISPDSATVTSAVSGTETGEGRRINNREATGKEGGPTYHARLDSRQTSSSARAPNLEAFCAIRTSLRESLRSQFMIEIREPRDIRIGIEIIDSIEEDGYFRRDITEMSWLLEVSEDDIVRVLETIQTFEPAGVGARNLSECLKIQLREANKLTPLFAIFLDHLPLLAAYRIPELARVCRVEPDVILKLAADVRKLNPRPGAQFDNEPILSAIPDVIVKEKSNGDFTVELNPRSLPKVLLDRDYFAEVSVQAKGKETKKFVTDCWNNANWLVRNLEQRAQTILRVATEVLTRQRDFLRYGPGHLHPLNLKDVATALNIHESTVSRATVNKYVNTSRGTFELKSFFVNSIATSDGTAFFSSEKIRQRVKELIDGETSATIQSDDAIMNRLKREGIEIARRTVAKYRDELNIPSSTDRRRQRVMSETAYVNGSGQRAIA</sequence>
<evidence type="ECO:0000256" key="7">
    <source>
        <dbReference type="ARBA" id="ARBA00023125"/>
    </source>
</evidence>
<evidence type="ECO:0000256" key="1">
    <source>
        <dbReference type="ARBA" id="ARBA00008798"/>
    </source>
</evidence>
<dbReference type="PROSITE" id="PS00717">
    <property type="entry name" value="SIGMA54_1"/>
    <property type="match status" value="1"/>
</dbReference>
<evidence type="ECO:0000259" key="11">
    <source>
        <dbReference type="Pfam" id="PF04552"/>
    </source>
</evidence>
<dbReference type="PROSITE" id="PS00718">
    <property type="entry name" value="SIGMA54_2"/>
    <property type="match status" value="1"/>
</dbReference>
<dbReference type="AlphaFoldDB" id="A0A316J484"/>
<evidence type="ECO:0000313" key="13">
    <source>
        <dbReference type="EMBL" id="PWL16484.1"/>
    </source>
</evidence>
<dbReference type="EMBL" id="QGDB01000009">
    <property type="protein sequence ID" value="PWL16484.1"/>
    <property type="molecule type" value="Genomic_DNA"/>
</dbReference>
<keyword evidence="2 9" id="KW-0240">DNA-directed RNA polymerase</keyword>
<keyword evidence="7 9" id="KW-0238">DNA-binding</keyword>
<dbReference type="Pfam" id="PF04963">
    <property type="entry name" value="Sigma54_CBD"/>
    <property type="match status" value="1"/>
</dbReference>
<dbReference type="PIRSF" id="PIRSF000774">
    <property type="entry name" value="RpoN"/>
    <property type="match status" value="1"/>
</dbReference>
<evidence type="ECO:0000313" key="14">
    <source>
        <dbReference type="Proteomes" id="UP000245865"/>
    </source>
</evidence>
<dbReference type="PANTHER" id="PTHR32248">
    <property type="entry name" value="RNA POLYMERASE SIGMA-54 FACTOR"/>
    <property type="match status" value="1"/>
</dbReference>
<protein>
    <recommendedName>
        <fullName evidence="9">RNA polymerase sigma-54 factor</fullName>
    </recommendedName>
</protein>
<keyword evidence="4 9" id="KW-0548">Nucleotidyltransferase</keyword>
<keyword evidence="6 9" id="KW-0731">Sigma factor</keyword>
<evidence type="ECO:0000256" key="8">
    <source>
        <dbReference type="ARBA" id="ARBA00023163"/>
    </source>
</evidence>
<dbReference type="GO" id="GO:0016779">
    <property type="term" value="F:nucleotidyltransferase activity"/>
    <property type="evidence" value="ECO:0007669"/>
    <property type="project" value="UniProtKB-KW"/>
</dbReference>
<dbReference type="InterPro" id="IPR038709">
    <property type="entry name" value="RpoN_core-bd_sf"/>
</dbReference>
<dbReference type="GO" id="GO:0016987">
    <property type="term" value="F:sigma factor activity"/>
    <property type="evidence" value="ECO:0007669"/>
    <property type="project" value="UniProtKB-KW"/>
</dbReference>
<feature type="region of interest" description="Disordered" evidence="10">
    <location>
        <begin position="130"/>
        <end position="173"/>
    </location>
</feature>
<keyword evidence="14" id="KW-1185">Reference proteome</keyword>
<accession>A0A316J484</accession>
<proteinExistence type="inferred from homology"/>
<dbReference type="PRINTS" id="PR00045">
    <property type="entry name" value="SIGMA54FCT"/>
</dbReference>
<dbReference type="PANTHER" id="PTHR32248:SF4">
    <property type="entry name" value="RNA POLYMERASE SIGMA-54 FACTOR"/>
    <property type="match status" value="1"/>
</dbReference>
<keyword evidence="5 9" id="KW-0805">Transcription regulation</keyword>
<organism evidence="13 14">
    <name type="scientific">Falsochrobactrum shanghaiense</name>
    <dbReference type="NCBI Taxonomy" id="2201899"/>
    <lineage>
        <taxon>Bacteria</taxon>
        <taxon>Pseudomonadati</taxon>
        <taxon>Pseudomonadota</taxon>
        <taxon>Alphaproteobacteria</taxon>
        <taxon>Hyphomicrobiales</taxon>
        <taxon>Brucellaceae</taxon>
        <taxon>Falsochrobactrum</taxon>
    </lineage>
</organism>
<evidence type="ECO:0000256" key="5">
    <source>
        <dbReference type="ARBA" id="ARBA00023015"/>
    </source>
</evidence>
<feature type="domain" description="RNA polymerase sigma factor 54 DNA-binding" evidence="11">
    <location>
        <begin position="381"/>
        <end position="540"/>
    </location>
</feature>
<keyword evidence="8 9" id="KW-0804">Transcription</keyword>
<dbReference type="Pfam" id="PF04552">
    <property type="entry name" value="Sigma54_DBD"/>
    <property type="match status" value="1"/>
</dbReference>
<keyword evidence="3 9" id="KW-0808">Transferase</keyword>
<feature type="domain" description="RNA polymerase sigma factor 54 core-binding" evidence="12">
    <location>
        <begin position="179"/>
        <end position="366"/>
    </location>
</feature>
<dbReference type="InterPro" id="IPR007046">
    <property type="entry name" value="RNA_pol_sigma_54_core-bd"/>
</dbReference>
<comment type="similarity">
    <text evidence="1 9">Belongs to the sigma-54 factor family.</text>
</comment>
<evidence type="ECO:0000256" key="10">
    <source>
        <dbReference type="SAM" id="MobiDB-lite"/>
    </source>
</evidence>
<dbReference type="GO" id="GO:0001216">
    <property type="term" value="F:DNA-binding transcription activator activity"/>
    <property type="evidence" value="ECO:0007669"/>
    <property type="project" value="InterPro"/>
</dbReference>
<reference evidence="13 14" key="1">
    <citation type="submission" date="2018-05" db="EMBL/GenBank/DDBJ databases">
        <title>Comparative genomic sequence analysis between strain HN4 and CCM 8460T (Falsochrobactrum ovis) will provide more evidence to prove that HN4 is a new species of Falsochrobactrum.</title>
        <authorList>
            <person name="Lyu W."/>
            <person name="Sun L."/>
            <person name="Yao L."/>
        </authorList>
    </citation>
    <scope>NUCLEOTIDE SEQUENCE [LARGE SCALE GENOMIC DNA]</scope>
    <source>
        <strain evidence="13 14">HN4</strain>
    </source>
</reference>
<name>A0A316J484_9HYPH</name>
<dbReference type="InterPro" id="IPR000394">
    <property type="entry name" value="RNA_pol_sigma_54"/>
</dbReference>
<dbReference type="GO" id="GO:0000428">
    <property type="term" value="C:DNA-directed RNA polymerase complex"/>
    <property type="evidence" value="ECO:0007669"/>
    <property type="project" value="UniProtKB-KW"/>
</dbReference>
<dbReference type="Gene3D" id="1.10.10.60">
    <property type="entry name" value="Homeodomain-like"/>
    <property type="match status" value="1"/>
</dbReference>
<comment type="caution">
    <text evidence="13">The sequence shown here is derived from an EMBL/GenBank/DDBJ whole genome shotgun (WGS) entry which is preliminary data.</text>
</comment>
<dbReference type="InterPro" id="IPR007634">
    <property type="entry name" value="RNA_pol_sigma_54_DNA-bd"/>
</dbReference>
<feature type="compositionally biased region" description="Basic and acidic residues" evidence="10">
    <location>
        <begin position="142"/>
        <end position="154"/>
    </location>
</feature>
<comment type="function">
    <text evidence="9">Sigma factors are initiation factors that promote the attachment of RNA polymerase to specific initiation sites and are then released.</text>
</comment>
<evidence type="ECO:0000259" key="12">
    <source>
        <dbReference type="Pfam" id="PF04963"/>
    </source>
</evidence>
<dbReference type="PROSITE" id="PS50044">
    <property type="entry name" value="SIGMA54_3"/>
    <property type="match status" value="1"/>
</dbReference>
<evidence type="ECO:0000256" key="4">
    <source>
        <dbReference type="ARBA" id="ARBA00022695"/>
    </source>
</evidence>
<evidence type="ECO:0000256" key="6">
    <source>
        <dbReference type="ARBA" id="ARBA00023082"/>
    </source>
</evidence>